<dbReference type="InParanoid" id="I7MI52"/>
<evidence type="ECO:0000313" key="2">
    <source>
        <dbReference type="Proteomes" id="UP000009168"/>
    </source>
</evidence>
<evidence type="ECO:0000313" key="1">
    <source>
        <dbReference type="EMBL" id="EAR90890.2"/>
    </source>
</evidence>
<accession>I7MI52</accession>
<dbReference type="EMBL" id="GG662793">
    <property type="protein sequence ID" value="EAR90890.2"/>
    <property type="molecule type" value="Genomic_DNA"/>
</dbReference>
<sequence>MIQIDMQRECETRYYSAQKQTNYSDYEDEQCNNQTGSCACTYQTDLELNGMSPTSPVTHSQSSPCFNNKFSSSLSKEQFSEDIQTKNIENQLKSFQIGQSFLNNNRLYSKSHQILSPTPLKAINLTQTFLSISTSNTLSCLQSSAISSKSSSSSCISCSCQKSDNYRSQGQFYQNNTTHSLNQQNTAENNLNHSQDEQYFSVESDYQIKNKTQKDFPDCLKMMNQTSSQLEQNIQNKLSTREVDNQDLHQSINTTSQTQDYQENYDSILFENHRGQKIKSRLFTQSQITQFTLEESNSMNNQNKERKLNYNTNIFSQSDSNIFQQKDTQSLPKNSILHSSSSAPQPTIFNHELFQDDILSIVQLIERESAQNPQSKDEEFLNLNTSYYTEETFEQFKESILSDLLDKSF</sequence>
<protein>
    <submittedName>
        <fullName evidence="1">Uncharacterized protein</fullName>
    </submittedName>
</protein>
<name>I7MI52_TETTS</name>
<dbReference type="RefSeq" id="XP_001011135.2">
    <property type="nucleotide sequence ID" value="XM_001011135.2"/>
</dbReference>
<reference evidence="2" key="1">
    <citation type="journal article" date="2006" name="PLoS Biol.">
        <title>Macronuclear genome sequence of the ciliate Tetrahymena thermophila, a model eukaryote.</title>
        <authorList>
            <person name="Eisen J.A."/>
            <person name="Coyne R.S."/>
            <person name="Wu M."/>
            <person name="Wu D."/>
            <person name="Thiagarajan M."/>
            <person name="Wortman J.R."/>
            <person name="Badger J.H."/>
            <person name="Ren Q."/>
            <person name="Amedeo P."/>
            <person name="Jones K.M."/>
            <person name="Tallon L.J."/>
            <person name="Delcher A.L."/>
            <person name="Salzberg S.L."/>
            <person name="Silva J.C."/>
            <person name="Haas B.J."/>
            <person name="Majoros W.H."/>
            <person name="Farzad M."/>
            <person name="Carlton J.M."/>
            <person name="Smith R.K. Jr."/>
            <person name="Garg J."/>
            <person name="Pearlman R.E."/>
            <person name="Karrer K.M."/>
            <person name="Sun L."/>
            <person name="Manning G."/>
            <person name="Elde N.C."/>
            <person name="Turkewitz A.P."/>
            <person name="Asai D.J."/>
            <person name="Wilkes D.E."/>
            <person name="Wang Y."/>
            <person name="Cai H."/>
            <person name="Collins K."/>
            <person name="Stewart B.A."/>
            <person name="Lee S.R."/>
            <person name="Wilamowska K."/>
            <person name="Weinberg Z."/>
            <person name="Ruzzo W.L."/>
            <person name="Wloga D."/>
            <person name="Gaertig J."/>
            <person name="Frankel J."/>
            <person name="Tsao C.-C."/>
            <person name="Gorovsky M.A."/>
            <person name="Keeling P.J."/>
            <person name="Waller R.F."/>
            <person name="Patron N.J."/>
            <person name="Cherry J.M."/>
            <person name="Stover N.A."/>
            <person name="Krieger C.J."/>
            <person name="del Toro C."/>
            <person name="Ryder H.F."/>
            <person name="Williamson S.C."/>
            <person name="Barbeau R.A."/>
            <person name="Hamilton E.P."/>
            <person name="Orias E."/>
        </authorList>
    </citation>
    <scope>NUCLEOTIDE SEQUENCE [LARGE SCALE GENOMIC DNA]</scope>
    <source>
        <strain evidence="2">SB210</strain>
    </source>
</reference>
<proteinExistence type="predicted"/>
<gene>
    <name evidence="1" type="ORF">TTHERM_00144950</name>
</gene>
<dbReference type="Proteomes" id="UP000009168">
    <property type="component" value="Unassembled WGS sequence"/>
</dbReference>
<dbReference type="KEGG" id="tet:TTHERM_00144950"/>
<dbReference type="AlphaFoldDB" id="I7MI52"/>
<dbReference type="GeneID" id="7827763"/>
<keyword evidence="2" id="KW-1185">Reference proteome</keyword>
<organism evidence="1 2">
    <name type="scientific">Tetrahymena thermophila (strain SB210)</name>
    <dbReference type="NCBI Taxonomy" id="312017"/>
    <lineage>
        <taxon>Eukaryota</taxon>
        <taxon>Sar</taxon>
        <taxon>Alveolata</taxon>
        <taxon>Ciliophora</taxon>
        <taxon>Intramacronucleata</taxon>
        <taxon>Oligohymenophorea</taxon>
        <taxon>Hymenostomatida</taxon>
        <taxon>Tetrahymenina</taxon>
        <taxon>Tetrahymenidae</taxon>
        <taxon>Tetrahymena</taxon>
    </lineage>
</organism>